<keyword evidence="3" id="KW-1185">Reference proteome</keyword>
<dbReference type="Proteomes" id="UP000286681">
    <property type="component" value="Unassembled WGS sequence"/>
</dbReference>
<dbReference type="EMBL" id="CP018820">
    <property type="protein sequence ID" value="APR51901.1"/>
    <property type="molecule type" value="Genomic_DNA"/>
</dbReference>
<proteinExistence type="predicted"/>
<reference evidence="3" key="2">
    <citation type="submission" date="2016-12" db="EMBL/GenBank/DDBJ databases">
        <title>Whole genome sequencing of Sphingomonas sp. ABOJV.</title>
        <authorList>
            <person name="Conlan S."/>
            <person name="Thomas P.J."/>
            <person name="Mullikin J."/>
            <person name="Palmore T.N."/>
            <person name="Frank K.M."/>
            <person name="Segre J.A."/>
        </authorList>
    </citation>
    <scope>NUCLEOTIDE SEQUENCE [LARGE SCALE GENOMIC DNA]</scope>
    <source>
        <strain evidence="3">ABOJV</strain>
    </source>
</reference>
<dbReference type="GeneID" id="44131941"/>
<dbReference type="Pfam" id="PF06674">
    <property type="entry name" value="DUF1176"/>
    <property type="match status" value="1"/>
</dbReference>
<name>A0A1L6J7F0_9SPHN</name>
<dbReference type="STRING" id="93064.BRX40_05135"/>
<organism evidence="1 3">
    <name type="scientific">Sphingomonas koreensis</name>
    <dbReference type="NCBI Taxonomy" id="93064"/>
    <lineage>
        <taxon>Bacteria</taxon>
        <taxon>Pseudomonadati</taxon>
        <taxon>Pseudomonadota</taxon>
        <taxon>Alphaproteobacteria</taxon>
        <taxon>Sphingomonadales</taxon>
        <taxon>Sphingomonadaceae</taxon>
        <taxon>Sphingomonas</taxon>
    </lineage>
</organism>
<dbReference type="InterPro" id="IPR009560">
    <property type="entry name" value="DUF1176"/>
</dbReference>
<sequence length="348" mass="36316">MLTIALLALAQASAPQSAQKQGPIRSFGAWVVACDNARRCEMTSIWPDDNQPGDGSPYDQISVLIERAAGPAGGWSVEIQLPGESGSDRVQLSTDRGFFLWGVPRSDRLAFTGAQAAQIVAAMVDGTDLRVGSEVDVTGMASLKGSSAALRFIDAEQGRAGTVTAVVAKGVKPASAVPAAPALPKVGFVRPAGVAAPFTPAMRKALDKSSECGAVYEGGTDELPEVERVALGGGKTLLLLPCGSGAYNFSTEPYILAPGAQPVLAKFDSPPGFTEADDGRPSLVNASFDAKTGRLDSYSKGRGLGDCGSMEGYVWDGSMFRLVEARSMPECRGSVNWLTTWRAEPVAK</sequence>
<reference evidence="2 4" key="3">
    <citation type="submission" date="2018-07" db="EMBL/GenBank/DDBJ databases">
        <title>Genomic and Epidemiologic Investigation of an Indolent Hospital Outbreak.</title>
        <authorList>
            <person name="Johnson R.C."/>
            <person name="Deming C."/>
            <person name="Conlan S."/>
            <person name="Zellmer C.J."/>
            <person name="Michelin A.V."/>
            <person name="Lee-Lin S."/>
            <person name="Thomas P.J."/>
            <person name="Park M."/>
            <person name="Weingarten R.A."/>
            <person name="Less J."/>
            <person name="Dekker J.P."/>
            <person name="Frank K.M."/>
            <person name="Musser K.A."/>
            <person name="Mcquiston J.R."/>
            <person name="Henderson D.K."/>
            <person name="Lau A.F."/>
            <person name="Palmore T.N."/>
            <person name="Segre J.A."/>
        </authorList>
    </citation>
    <scope>NUCLEOTIDE SEQUENCE [LARGE SCALE GENOMIC DNA]</scope>
    <source>
        <strain evidence="2 4">SK-NIH.Env10_0317</strain>
    </source>
</reference>
<dbReference type="KEGG" id="skr:BRX40_05135"/>
<evidence type="ECO:0000313" key="4">
    <source>
        <dbReference type="Proteomes" id="UP000286681"/>
    </source>
</evidence>
<dbReference type="EMBL" id="QQWO01000001">
    <property type="protein sequence ID" value="RSV08066.1"/>
    <property type="molecule type" value="Genomic_DNA"/>
</dbReference>
<dbReference type="Proteomes" id="UP000185161">
    <property type="component" value="Chromosome"/>
</dbReference>
<dbReference type="AlphaFoldDB" id="A0A1L6J7F0"/>
<accession>A0A1L6J7F0</accession>
<reference evidence="1" key="1">
    <citation type="submission" date="2016-12" db="EMBL/GenBank/DDBJ databases">
        <title>Whole genome sequencing of Sphingomonas koreensis.</title>
        <authorList>
            <person name="Conlan S."/>
            <person name="Thomas P.J."/>
            <person name="Mullikin J."/>
            <person name="Palmore T.N."/>
            <person name="Frank K.M."/>
            <person name="Segre J.A."/>
        </authorList>
    </citation>
    <scope>NUCLEOTIDE SEQUENCE</scope>
    <source>
        <strain evidence="1">ABOJV</strain>
    </source>
</reference>
<evidence type="ECO:0000313" key="2">
    <source>
        <dbReference type="EMBL" id="RSV08066.1"/>
    </source>
</evidence>
<protein>
    <submittedName>
        <fullName evidence="2">DUF1176 domain-containing protein</fullName>
    </submittedName>
</protein>
<evidence type="ECO:0000313" key="1">
    <source>
        <dbReference type="EMBL" id="APR51901.1"/>
    </source>
</evidence>
<evidence type="ECO:0000313" key="3">
    <source>
        <dbReference type="Proteomes" id="UP000185161"/>
    </source>
</evidence>
<dbReference type="OrthoDB" id="330924at2"/>
<gene>
    <name evidence="1" type="ORF">BRX40_05135</name>
    <name evidence="2" type="ORF">CA257_00875</name>
</gene>
<dbReference type="RefSeq" id="WP_075150882.1">
    <property type="nucleotide sequence ID" value="NZ_CP018820.1"/>
</dbReference>